<dbReference type="NCBIfam" id="TIGR01640">
    <property type="entry name" value="F_box_assoc_1"/>
    <property type="match status" value="1"/>
</dbReference>
<dbReference type="Gene3D" id="1.20.1280.50">
    <property type="match status" value="1"/>
</dbReference>
<reference evidence="2 3" key="1">
    <citation type="journal article" date="2023" name="G3 (Bethesda)">
        <title>A haplotype-resolved chromosome-scale genome for Quercus rubra L. provides insights into the genetics of adaptive traits for red oak species.</title>
        <authorList>
            <person name="Kapoor B."/>
            <person name="Jenkins J."/>
            <person name="Schmutz J."/>
            <person name="Zhebentyayeva T."/>
            <person name="Kuelheim C."/>
            <person name="Coggeshall M."/>
            <person name="Heim C."/>
            <person name="Lasky J.R."/>
            <person name="Leites L."/>
            <person name="Islam-Faridi N."/>
            <person name="Romero-Severson J."/>
            <person name="DeLeo V.L."/>
            <person name="Lucas S.M."/>
            <person name="Lazic D."/>
            <person name="Gailing O."/>
            <person name="Carlson J."/>
            <person name="Staton M."/>
        </authorList>
    </citation>
    <scope>NUCLEOTIDE SEQUENCE [LARGE SCALE GENOMIC DNA]</scope>
    <source>
        <strain evidence="2">Pseudo-F2</strain>
    </source>
</reference>
<protein>
    <recommendedName>
        <fullName evidence="1">F-box domain-containing protein</fullName>
    </recommendedName>
</protein>
<dbReference type="Pfam" id="PF07734">
    <property type="entry name" value="FBA_1"/>
    <property type="match status" value="1"/>
</dbReference>
<evidence type="ECO:0000313" key="2">
    <source>
        <dbReference type="EMBL" id="KAK4571452.1"/>
    </source>
</evidence>
<feature type="domain" description="F-box" evidence="1">
    <location>
        <begin position="6"/>
        <end position="46"/>
    </location>
</feature>
<dbReference type="EMBL" id="JAXUIC010000009">
    <property type="protein sequence ID" value="KAK4571452.1"/>
    <property type="molecule type" value="Genomic_DNA"/>
</dbReference>
<dbReference type="InterPro" id="IPR001810">
    <property type="entry name" value="F-box_dom"/>
</dbReference>
<accession>A0AAN7EGG6</accession>
<name>A0AAN7EGG6_QUERU</name>
<dbReference type="PANTHER" id="PTHR31672">
    <property type="entry name" value="BNACNNG10540D PROTEIN"/>
    <property type="match status" value="1"/>
</dbReference>
<dbReference type="InterPro" id="IPR006527">
    <property type="entry name" value="F-box-assoc_dom_typ1"/>
</dbReference>
<dbReference type="AlphaFoldDB" id="A0AAN7EGG6"/>
<sequence>MVSFELPEEVVEDILSRLPVKSLKRFSCLNESWSTCFQNSCFIAKHQHHSSKKNPTIREFKVVPPLHVQFPANIDYQNTASGFGYDCNSNDFKVVTILTYWDVIGYSLILGPRVVLHKHVEVYTLSTDSWRQINYDTISDIHIFGGCCEIYLNGAYHWSGRPKEKDYNIIVSFDMSNEVFGMLSMPNLTDISHFNQIWQALI</sequence>
<keyword evidence="3" id="KW-1185">Reference proteome</keyword>
<dbReference type="InterPro" id="IPR017451">
    <property type="entry name" value="F-box-assoc_interact_dom"/>
</dbReference>
<comment type="caution">
    <text evidence="2">The sequence shown here is derived from an EMBL/GenBank/DDBJ whole genome shotgun (WGS) entry which is preliminary data.</text>
</comment>
<dbReference type="InterPro" id="IPR050796">
    <property type="entry name" value="SCF_F-box_component"/>
</dbReference>
<organism evidence="2 3">
    <name type="scientific">Quercus rubra</name>
    <name type="common">Northern red oak</name>
    <name type="synonym">Quercus borealis</name>
    <dbReference type="NCBI Taxonomy" id="3512"/>
    <lineage>
        <taxon>Eukaryota</taxon>
        <taxon>Viridiplantae</taxon>
        <taxon>Streptophyta</taxon>
        <taxon>Embryophyta</taxon>
        <taxon>Tracheophyta</taxon>
        <taxon>Spermatophyta</taxon>
        <taxon>Magnoliopsida</taxon>
        <taxon>eudicotyledons</taxon>
        <taxon>Gunneridae</taxon>
        <taxon>Pentapetalae</taxon>
        <taxon>rosids</taxon>
        <taxon>fabids</taxon>
        <taxon>Fagales</taxon>
        <taxon>Fagaceae</taxon>
        <taxon>Quercus</taxon>
    </lineage>
</organism>
<dbReference type="Pfam" id="PF00646">
    <property type="entry name" value="F-box"/>
    <property type="match status" value="1"/>
</dbReference>
<dbReference type="SMART" id="SM00256">
    <property type="entry name" value="FBOX"/>
    <property type="match status" value="1"/>
</dbReference>
<dbReference type="SUPFAM" id="SSF81383">
    <property type="entry name" value="F-box domain"/>
    <property type="match status" value="1"/>
</dbReference>
<evidence type="ECO:0000313" key="3">
    <source>
        <dbReference type="Proteomes" id="UP001324115"/>
    </source>
</evidence>
<dbReference type="InterPro" id="IPR036047">
    <property type="entry name" value="F-box-like_dom_sf"/>
</dbReference>
<dbReference type="Proteomes" id="UP001324115">
    <property type="component" value="Unassembled WGS sequence"/>
</dbReference>
<dbReference type="PANTHER" id="PTHR31672:SF13">
    <property type="entry name" value="F-BOX PROTEIN CPR30-LIKE"/>
    <property type="match status" value="1"/>
</dbReference>
<proteinExistence type="predicted"/>
<evidence type="ECO:0000259" key="1">
    <source>
        <dbReference type="SMART" id="SM00256"/>
    </source>
</evidence>
<gene>
    <name evidence="2" type="ORF">RGQ29_030039</name>
</gene>